<comment type="caution">
    <text evidence="1">The sequence shown here is derived from an EMBL/GenBank/DDBJ whole genome shotgun (WGS) entry which is preliminary data.</text>
</comment>
<evidence type="ECO:0000313" key="1">
    <source>
        <dbReference type="EMBL" id="GAW67575.1"/>
    </source>
</evidence>
<dbReference type="Proteomes" id="UP000194153">
    <property type="component" value="Unassembled WGS sequence"/>
</dbReference>
<sequence length="61" mass="7036">MCIIALPLLNCWQNKGAKDALEFSRQRVKVKKTCGHGRFRISFIELSRLKAFDLLFLIAIL</sequence>
<evidence type="ECO:0000313" key="2">
    <source>
        <dbReference type="Proteomes" id="UP000194153"/>
    </source>
</evidence>
<dbReference type="EMBL" id="BDQG01000001">
    <property type="protein sequence ID" value="GAW67575.1"/>
    <property type="molecule type" value="Genomic_DNA"/>
</dbReference>
<reference evidence="2" key="1">
    <citation type="submission" date="2017-05" db="EMBL/GenBank/DDBJ databases">
        <title>Draft genome sequence of Geobacter pelophilus, a iron(III)-reducing bacteria.</title>
        <authorList>
            <person name="Aoyagi T."/>
            <person name="Koike H."/>
            <person name="Morita T."/>
            <person name="Sato Y."/>
            <person name="Habe H."/>
            <person name="Hori T."/>
        </authorList>
    </citation>
    <scope>NUCLEOTIDE SEQUENCE [LARGE SCALE GENOMIC DNA]</scope>
    <source>
        <strain evidence="2">Drf2</strain>
    </source>
</reference>
<name>A0ABQ0MKF9_9BACT</name>
<organism evidence="1 2">
    <name type="scientific">Geoanaerobacter pelophilus</name>
    <dbReference type="NCBI Taxonomy" id="60036"/>
    <lineage>
        <taxon>Bacteria</taxon>
        <taxon>Pseudomonadati</taxon>
        <taxon>Thermodesulfobacteriota</taxon>
        <taxon>Desulfuromonadia</taxon>
        <taxon>Geobacterales</taxon>
        <taxon>Geobacteraceae</taxon>
        <taxon>Geoanaerobacter</taxon>
    </lineage>
</organism>
<accession>A0ABQ0MKF9</accession>
<gene>
    <name evidence="1" type="ORF">GPEL0_01r3470</name>
</gene>
<proteinExistence type="predicted"/>
<keyword evidence="2" id="KW-1185">Reference proteome</keyword>
<protein>
    <submittedName>
        <fullName evidence="1">Uncharacterized protein</fullName>
    </submittedName>
</protein>